<organism evidence="9 10">
    <name type="scientific">Vairimorpha apis BRL 01</name>
    <dbReference type="NCBI Taxonomy" id="1037528"/>
    <lineage>
        <taxon>Eukaryota</taxon>
        <taxon>Fungi</taxon>
        <taxon>Fungi incertae sedis</taxon>
        <taxon>Microsporidia</taxon>
        <taxon>Nosematidae</taxon>
        <taxon>Vairimorpha</taxon>
    </lineage>
</organism>
<reference evidence="9 10" key="1">
    <citation type="journal article" date="2013" name="BMC Genomics">
        <title>Genome sequencing and comparative genomics of honey bee microsporidia, Nosema apis reveal novel insights into host-parasite interactions.</title>
        <authorList>
            <person name="Chen Yp."/>
            <person name="Pettis J.S."/>
            <person name="Zhao Y."/>
            <person name="Liu X."/>
            <person name="Tallon L.J."/>
            <person name="Sadzewicz L.D."/>
            <person name="Li R."/>
            <person name="Zheng H."/>
            <person name="Huang S."/>
            <person name="Zhang X."/>
            <person name="Hamilton M.C."/>
            <person name="Pernal S.F."/>
            <person name="Melathopoulos A.P."/>
            <person name="Yan X."/>
            <person name="Evans J.D."/>
        </authorList>
    </citation>
    <scope>NUCLEOTIDE SEQUENCE [LARGE SCALE GENOMIC DNA]</scope>
    <source>
        <strain evidence="9 10">BRL 01</strain>
    </source>
</reference>
<sequence>MTNIRSVSNELGLIHGCKTKIIPYVLTCDDRIEAYIQSVTLKKTLESVSMETRGTKTYILNRTSYYKEKTFTGTDEEYLKLMEESNTIYINNLDNSIDESRIWELGLLFGDVKRVIMGINRNFLTFCGFCFIEYYNKEDANKCKIWCDKLVFERKSLNNMEEVFLEEK</sequence>
<dbReference type="InterPro" id="IPR000504">
    <property type="entry name" value="RRM_dom"/>
</dbReference>
<name>T0KW37_9MICR</name>
<dbReference type="VEuPathDB" id="MicrosporidiaDB:NAPIS_ORF02714"/>
<accession>T0KW37</accession>
<dbReference type="SMART" id="SM00360">
    <property type="entry name" value="RRM"/>
    <property type="match status" value="1"/>
</dbReference>
<gene>
    <name evidence="9" type="ORF">NAPIS_ORF02714</name>
</gene>
<comment type="similarity">
    <text evidence="2 7">Belongs to the RRM NCBP2 family.</text>
</comment>
<dbReference type="EMBL" id="KE647374">
    <property type="protein sequence ID" value="EQB59722.1"/>
    <property type="molecule type" value="Genomic_DNA"/>
</dbReference>
<evidence type="ECO:0000259" key="8">
    <source>
        <dbReference type="PROSITE" id="PS50102"/>
    </source>
</evidence>
<keyword evidence="5 7" id="KW-0539">Nucleus</keyword>
<dbReference type="PROSITE" id="PS50102">
    <property type="entry name" value="RRM"/>
    <property type="match status" value="1"/>
</dbReference>
<dbReference type="PANTHER" id="PTHR18847:SF0">
    <property type="entry name" value="NUCLEAR CAP-BINDING PROTEIN SUBUNIT 2"/>
    <property type="match status" value="1"/>
</dbReference>
<evidence type="ECO:0000256" key="3">
    <source>
        <dbReference type="ARBA" id="ARBA00022664"/>
    </source>
</evidence>
<evidence type="ECO:0000256" key="6">
    <source>
        <dbReference type="PROSITE-ProRule" id="PRU00176"/>
    </source>
</evidence>
<dbReference type="InterPro" id="IPR027157">
    <property type="entry name" value="NCBP2"/>
</dbReference>
<dbReference type="PANTHER" id="PTHR18847">
    <property type="entry name" value="20 KD NUCLEAR CAP BINDING PROTEIN"/>
    <property type="match status" value="1"/>
</dbReference>
<keyword evidence="10" id="KW-1185">Reference proteome</keyword>
<comment type="subcellular location">
    <subcellularLocation>
        <location evidence="1 7">Nucleus</location>
    </subcellularLocation>
</comment>
<dbReference type="HOGENOM" id="CLU_1586964_0_0_1"/>
<dbReference type="OrthoDB" id="201398at2759"/>
<dbReference type="AlphaFoldDB" id="T0KW37"/>
<dbReference type="InterPro" id="IPR012677">
    <property type="entry name" value="Nucleotide-bd_a/b_plait_sf"/>
</dbReference>
<evidence type="ECO:0000256" key="2">
    <source>
        <dbReference type="ARBA" id="ARBA00010725"/>
    </source>
</evidence>
<dbReference type="GO" id="GO:0005634">
    <property type="term" value="C:nucleus"/>
    <property type="evidence" value="ECO:0007669"/>
    <property type="project" value="UniProtKB-SubCell"/>
</dbReference>
<keyword evidence="4 7" id="KW-0508">mRNA splicing</keyword>
<evidence type="ECO:0000313" key="10">
    <source>
        <dbReference type="Proteomes" id="UP000053780"/>
    </source>
</evidence>
<keyword evidence="3 7" id="KW-0507">mRNA processing</keyword>
<dbReference type="InterPro" id="IPR035979">
    <property type="entry name" value="RBD_domain_sf"/>
</dbReference>
<dbReference type="Gene3D" id="3.30.70.330">
    <property type="match status" value="1"/>
</dbReference>
<dbReference type="SUPFAM" id="SSF54928">
    <property type="entry name" value="RNA-binding domain, RBD"/>
    <property type="match status" value="1"/>
</dbReference>
<evidence type="ECO:0000256" key="1">
    <source>
        <dbReference type="ARBA" id="ARBA00004123"/>
    </source>
</evidence>
<dbReference type="GO" id="GO:0045292">
    <property type="term" value="P:mRNA cis splicing, via spliceosome"/>
    <property type="evidence" value="ECO:0007669"/>
    <property type="project" value="InterPro"/>
</dbReference>
<dbReference type="Pfam" id="PF00076">
    <property type="entry name" value="RRM_1"/>
    <property type="match status" value="1"/>
</dbReference>
<dbReference type="Proteomes" id="UP000053780">
    <property type="component" value="Unassembled WGS sequence"/>
</dbReference>
<keyword evidence="6 7" id="KW-0694">RNA-binding</keyword>
<evidence type="ECO:0000256" key="5">
    <source>
        <dbReference type="ARBA" id="ARBA00023242"/>
    </source>
</evidence>
<protein>
    <recommendedName>
        <fullName evidence="7">Nuclear cap-binding protein subunit 2</fullName>
    </recommendedName>
    <alternativeName>
        <fullName evidence="7">20 kDa nuclear cap-binding protein</fullName>
    </alternativeName>
</protein>
<proteinExistence type="inferred from homology"/>
<evidence type="ECO:0000256" key="7">
    <source>
        <dbReference type="RuleBase" id="RU364036"/>
    </source>
</evidence>
<evidence type="ECO:0000256" key="4">
    <source>
        <dbReference type="ARBA" id="ARBA00023187"/>
    </source>
</evidence>
<dbReference type="GO" id="GO:0000339">
    <property type="term" value="F:RNA cap binding"/>
    <property type="evidence" value="ECO:0007669"/>
    <property type="project" value="InterPro"/>
</dbReference>
<feature type="domain" description="RRM" evidence="8">
    <location>
        <begin position="86"/>
        <end position="168"/>
    </location>
</feature>
<evidence type="ECO:0000313" key="9">
    <source>
        <dbReference type="EMBL" id="EQB59722.1"/>
    </source>
</evidence>
<dbReference type="GO" id="GO:0005846">
    <property type="term" value="C:nuclear cap binding complex"/>
    <property type="evidence" value="ECO:0007669"/>
    <property type="project" value="InterPro"/>
</dbReference>